<dbReference type="GO" id="GO:0005929">
    <property type="term" value="C:cilium"/>
    <property type="evidence" value="ECO:0007669"/>
    <property type="project" value="TreeGrafter"/>
</dbReference>
<gene>
    <name evidence="1" type="ORF">OS493_003412</name>
</gene>
<dbReference type="OrthoDB" id="6432391at2759"/>
<comment type="caution">
    <text evidence="1">The sequence shown here is derived from an EMBL/GenBank/DDBJ whole genome shotgun (WGS) entry which is preliminary data.</text>
</comment>
<dbReference type="PANTHER" id="PTHR21974:SF2">
    <property type="entry name" value="RE15880P"/>
    <property type="match status" value="1"/>
</dbReference>
<protein>
    <submittedName>
        <fullName evidence="1">Uncharacterized protein</fullName>
    </submittedName>
</protein>
<evidence type="ECO:0000313" key="1">
    <source>
        <dbReference type="EMBL" id="KAJ7393753.1"/>
    </source>
</evidence>
<evidence type="ECO:0000313" key="2">
    <source>
        <dbReference type="Proteomes" id="UP001163046"/>
    </source>
</evidence>
<dbReference type="PANTHER" id="PTHR21974">
    <property type="entry name" value="RE15880P"/>
    <property type="match status" value="1"/>
</dbReference>
<proteinExistence type="predicted"/>
<dbReference type="EMBL" id="MU825397">
    <property type="protein sequence ID" value="KAJ7393753.1"/>
    <property type="molecule type" value="Genomic_DNA"/>
</dbReference>
<dbReference type="Proteomes" id="UP001163046">
    <property type="component" value="Unassembled WGS sequence"/>
</dbReference>
<name>A0A9X0A5E6_9CNID</name>
<reference evidence="1" key="1">
    <citation type="submission" date="2023-01" db="EMBL/GenBank/DDBJ databases">
        <title>Genome assembly of the deep-sea coral Lophelia pertusa.</title>
        <authorList>
            <person name="Herrera S."/>
            <person name="Cordes E."/>
        </authorList>
    </citation>
    <scope>NUCLEOTIDE SEQUENCE</scope>
    <source>
        <strain evidence="1">USNM1676648</strain>
        <tissue evidence="1">Polyp</tissue>
    </source>
</reference>
<accession>A0A9X0A5E6</accession>
<dbReference type="AlphaFoldDB" id="A0A9X0A5E6"/>
<sequence>MLLGRIFNDSYGSDKEWKLEMELDLLVKQLSWSTRRWAQIATHRVTILVVKYQMVAETRNHLVAAIQNCSSAHGSLKPVNIPYCTKDDVEVLKAVTNTIFNDVNIPENYQKTYSTLAALFSKSSNLLQWVDRVVDETISKDLTEVKKTVS</sequence>
<organism evidence="1 2">
    <name type="scientific">Desmophyllum pertusum</name>
    <dbReference type="NCBI Taxonomy" id="174260"/>
    <lineage>
        <taxon>Eukaryota</taxon>
        <taxon>Metazoa</taxon>
        <taxon>Cnidaria</taxon>
        <taxon>Anthozoa</taxon>
        <taxon>Hexacorallia</taxon>
        <taxon>Scleractinia</taxon>
        <taxon>Caryophylliina</taxon>
        <taxon>Caryophylliidae</taxon>
        <taxon>Desmophyllum</taxon>
    </lineage>
</organism>
<keyword evidence="2" id="KW-1185">Reference proteome</keyword>